<dbReference type="GO" id="GO:0008156">
    <property type="term" value="P:negative regulation of DNA replication"/>
    <property type="evidence" value="ECO:0007669"/>
    <property type="project" value="UniProtKB-KW"/>
</dbReference>
<reference evidence="7 11" key="2">
    <citation type="submission" date="2020-06" db="EMBL/GenBank/DDBJ databases">
        <title>Draft genome sequence of Lactic acid bacteria from Okinawan-style tofu.</title>
        <authorList>
            <person name="Takara I."/>
            <person name="Ikematsu S."/>
        </authorList>
    </citation>
    <scope>NUCLEOTIDE SEQUENCE [LARGE SCALE GENOMIC DNA]</scope>
    <source>
        <strain evidence="7">Lg38</strain>
        <strain evidence="11">lg38</strain>
    </source>
</reference>
<proteinExistence type="predicted"/>
<evidence type="ECO:0000256" key="6">
    <source>
        <dbReference type="SAM" id="Coils"/>
    </source>
</evidence>
<evidence type="ECO:0000313" key="8">
    <source>
        <dbReference type="EMBL" id="SFL23895.1"/>
    </source>
</evidence>
<name>A0A098CPI2_9LACT</name>
<keyword evidence="5" id="KW-0236">DNA replication inhibitor</keyword>
<keyword evidence="4" id="KW-0862">Zinc</keyword>
<gene>
    <name evidence="7" type="primary">yeaD</name>
    <name evidence="7" type="ORF">ikelab_03450</name>
    <name evidence="9" type="ORF">OF801_01560</name>
    <name evidence="8" type="ORF">SAMN05216438_1037</name>
</gene>
<reference evidence="8 10" key="1">
    <citation type="submission" date="2016-10" db="EMBL/GenBank/DDBJ databases">
        <authorList>
            <person name="de Groot N.N."/>
        </authorList>
    </citation>
    <scope>NUCLEOTIDE SEQUENCE [LARGE SCALE GENOMIC DNA]</scope>
    <source>
        <strain evidence="8 10">M79</strain>
    </source>
</reference>
<evidence type="ECO:0000313" key="11">
    <source>
        <dbReference type="Proteomes" id="UP000504756"/>
    </source>
</evidence>
<dbReference type="EMBL" id="BLXU01000002">
    <property type="protein sequence ID" value="GFO51070.1"/>
    <property type="molecule type" value="Genomic_DNA"/>
</dbReference>
<dbReference type="EMBL" id="CP109635">
    <property type="protein sequence ID" value="UYT10654.1"/>
    <property type="molecule type" value="Genomic_DNA"/>
</dbReference>
<dbReference type="PATRIC" id="fig|1363.32.peg.489"/>
<dbReference type="Pfam" id="PF06156">
    <property type="entry name" value="YabA"/>
    <property type="match status" value="1"/>
</dbReference>
<dbReference type="Proteomes" id="UP001164042">
    <property type="component" value="Chromosome"/>
</dbReference>
<dbReference type="InterPro" id="IPR010377">
    <property type="entry name" value="YabA"/>
</dbReference>
<dbReference type="RefSeq" id="WP_016171014.1">
    <property type="nucleotide sequence ID" value="NZ_AP026069.1"/>
</dbReference>
<evidence type="ECO:0000313" key="9">
    <source>
        <dbReference type="EMBL" id="UYT10654.1"/>
    </source>
</evidence>
<evidence type="ECO:0000256" key="1">
    <source>
        <dbReference type="ARBA" id="ARBA00022490"/>
    </source>
</evidence>
<dbReference type="OrthoDB" id="2112130at2"/>
<dbReference type="AlphaFoldDB" id="A0A098CPI2"/>
<evidence type="ECO:0000256" key="4">
    <source>
        <dbReference type="ARBA" id="ARBA00022833"/>
    </source>
</evidence>
<evidence type="ECO:0000256" key="3">
    <source>
        <dbReference type="ARBA" id="ARBA00022723"/>
    </source>
</evidence>
<evidence type="ECO:0000313" key="10">
    <source>
        <dbReference type="Proteomes" id="UP000181969"/>
    </source>
</evidence>
<evidence type="ECO:0000256" key="2">
    <source>
        <dbReference type="ARBA" id="ARBA00022705"/>
    </source>
</evidence>
<dbReference type="GeneID" id="89494512"/>
<organism evidence="7 11">
    <name type="scientific">Lactococcus garvieae</name>
    <dbReference type="NCBI Taxonomy" id="1363"/>
    <lineage>
        <taxon>Bacteria</taxon>
        <taxon>Bacillati</taxon>
        <taxon>Bacillota</taxon>
        <taxon>Bacilli</taxon>
        <taxon>Lactobacillales</taxon>
        <taxon>Streptococcaceae</taxon>
        <taxon>Lactococcus</taxon>
    </lineage>
</organism>
<feature type="coiled-coil region" evidence="6">
    <location>
        <begin position="36"/>
        <end position="70"/>
    </location>
</feature>
<reference evidence="9" key="3">
    <citation type="submission" date="2022-10" db="EMBL/GenBank/DDBJ databases">
        <title>Genome assembly of Lactococcus garvieae isolates from cricket gut.</title>
        <authorList>
            <person name="Luecke A.R."/>
            <person name="Brown A.M.V."/>
            <person name="Wakeman C.A."/>
        </authorList>
    </citation>
    <scope>NUCLEOTIDE SEQUENCE</scope>
    <source>
        <strain evidence="9">Alexii-11_2</strain>
    </source>
</reference>
<dbReference type="GO" id="GO:0046872">
    <property type="term" value="F:metal ion binding"/>
    <property type="evidence" value="ECO:0007669"/>
    <property type="project" value="UniProtKB-KW"/>
</dbReference>
<dbReference type="Proteomes" id="UP000504756">
    <property type="component" value="Unassembled WGS sequence"/>
</dbReference>
<accession>A0A098CPI2</accession>
<dbReference type="EMBL" id="FOTJ01000003">
    <property type="protein sequence ID" value="SFL23895.1"/>
    <property type="molecule type" value="Genomic_DNA"/>
</dbReference>
<sequence>MGEMMIDKNEIYVQLGLLEESLAYTLGQISTVRDALDESLKENATIRMENEKLRERLAHIEKKEEKASSKSKDEPNPNLIQIFNEGFHVCHLHYAERLQDGENCLDCLELLYR</sequence>
<dbReference type="PIRSF" id="PIRSF021439">
    <property type="entry name" value="DUF972"/>
    <property type="match status" value="1"/>
</dbReference>
<keyword evidence="6" id="KW-0175">Coiled coil</keyword>
<evidence type="ECO:0000256" key="5">
    <source>
        <dbReference type="ARBA" id="ARBA00022880"/>
    </source>
</evidence>
<dbReference type="GO" id="GO:0006260">
    <property type="term" value="P:DNA replication"/>
    <property type="evidence" value="ECO:0007669"/>
    <property type="project" value="UniProtKB-KW"/>
</dbReference>
<protein>
    <submittedName>
        <fullName evidence="9">DNA replication initiation control protein YabA</fullName>
    </submittedName>
    <submittedName>
        <fullName evidence="7">Initiation-control protein YabA</fullName>
    </submittedName>
    <submittedName>
        <fullName evidence="8">Regulator of replication initiation timing</fullName>
    </submittedName>
</protein>
<evidence type="ECO:0000313" key="7">
    <source>
        <dbReference type="EMBL" id="GFO51070.1"/>
    </source>
</evidence>
<keyword evidence="2" id="KW-0235">DNA replication</keyword>
<keyword evidence="3" id="KW-0479">Metal-binding</keyword>
<keyword evidence="1" id="KW-0963">Cytoplasm</keyword>
<dbReference type="Proteomes" id="UP000181969">
    <property type="component" value="Unassembled WGS sequence"/>
</dbReference>
<dbReference type="eggNOG" id="COG4467">
    <property type="taxonomic scope" value="Bacteria"/>
</dbReference>